<dbReference type="Pfam" id="PF02597">
    <property type="entry name" value="ThiS"/>
    <property type="match status" value="1"/>
</dbReference>
<sequence length="69" mass="7432">MNQINIKVNGEPFTVSKDESLETLLLSYQVNLNSVALVRGGQVVPKTLWAITPCEADDEIELFGVVAGG</sequence>
<evidence type="ECO:0000313" key="3">
    <source>
        <dbReference type="Proteomes" id="UP000095230"/>
    </source>
</evidence>
<dbReference type="EMBL" id="BPEU01000017">
    <property type="protein sequence ID" value="GIU42214.1"/>
    <property type="molecule type" value="Genomic_DNA"/>
</dbReference>
<name>A0A1E5IYZ1_SHECO</name>
<evidence type="ECO:0000313" key="2">
    <source>
        <dbReference type="EMBL" id="OEG75802.1"/>
    </source>
</evidence>
<dbReference type="PANTHER" id="PTHR34472:SF1">
    <property type="entry name" value="SULFUR CARRIER PROTEIN THIS"/>
    <property type="match status" value="1"/>
</dbReference>
<reference evidence="2 3" key="1">
    <citation type="submission" date="2016-07" db="EMBL/GenBank/DDBJ databases">
        <title>Whole-genome of two Shewanella species isolated from a digestive organ of sea cucumber Apostichopus japonicus Selenka 1867.</title>
        <authorList>
            <person name="Hong H.-H."/>
            <person name="Choi H."/>
            <person name="Cheon S."/>
            <person name="Oh J.-S."/>
            <person name="Lee H.-G."/>
            <person name="Park C."/>
        </authorList>
    </citation>
    <scope>NUCLEOTIDE SEQUENCE [LARGE SCALE GENOMIC DNA]</scope>
    <source>
        <strain evidence="2 3">CSB03KR</strain>
    </source>
</reference>
<dbReference type="OrthoDB" id="6388078at2"/>
<dbReference type="STRING" id="23.BEL05_16395"/>
<dbReference type="InterPro" id="IPR016155">
    <property type="entry name" value="Mopterin_synth/thiamin_S_b"/>
</dbReference>
<evidence type="ECO:0000313" key="4">
    <source>
        <dbReference type="Proteomes" id="UP000773469"/>
    </source>
</evidence>
<dbReference type="InterPro" id="IPR010035">
    <property type="entry name" value="Thi_S"/>
</dbReference>
<accession>A0A1E5IYZ1</accession>
<dbReference type="InterPro" id="IPR012675">
    <property type="entry name" value="Beta-grasp_dom_sf"/>
</dbReference>
<dbReference type="RefSeq" id="WP_028765002.1">
    <property type="nucleotide sequence ID" value="NZ_BPEU01000017.1"/>
</dbReference>
<dbReference type="Proteomes" id="UP000773469">
    <property type="component" value="Unassembled WGS sequence"/>
</dbReference>
<comment type="caution">
    <text evidence="2">The sequence shown here is derived from an EMBL/GenBank/DDBJ whole genome shotgun (WGS) entry which is preliminary data.</text>
</comment>
<proteinExistence type="predicted"/>
<dbReference type="Gene3D" id="3.10.20.30">
    <property type="match status" value="1"/>
</dbReference>
<dbReference type="CDD" id="cd00565">
    <property type="entry name" value="Ubl_ThiS"/>
    <property type="match status" value="1"/>
</dbReference>
<keyword evidence="4" id="KW-1185">Reference proteome</keyword>
<protein>
    <submittedName>
        <fullName evidence="2">Thiamine biosynthesis protein ThiS</fullName>
    </submittedName>
</protein>
<dbReference type="NCBIfam" id="TIGR01683">
    <property type="entry name" value="thiS"/>
    <property type="match status" value="1"/>
</dbReference>
<organism evidence="2 3">
    <name type="scientific">Shewanella colwelliana</name>
    <name type="common">Alteromonas colwelliana</name>
    <dbReference type="NCBI Taxonomy" id="23"/>
    <lineage>
        <taxon>Bacteria</taxon>
        <taxon>Pseudomonadati</taxon>
        <taxon>Pseudomonadota</taxon>
        <taxon>Gammaproteobacteria</taxon>
        <taxon>Alteromonadales</taxon>
        <taxon>Shewanellaceae</taxon>
        <taxon>Shewanella</taxon>
    </lineage>
</organism>
<dbReference type="SUPFAM" id="SSF54285">
    <property type="entry name" value="MoaD/ThiS"/>
    <property type="match status" value="1"/>
</dbReference>
<dbReference type="AlphaFoldDB" id="A0A1E5IYZ1"/>
<dbReference type="InterPro" id="IPR003749">
    <property type="entry name" value="ThiS/MoaD-like"/>
</dbReference>
<dbReference type="PANTHER" id="PTHR34472">
    <property type="entry name" value="SULFUR CARRIER PROTEIN THIS"/>
    <property type="match status" value="1"/>
</dbReference>
<reference evidence="1 4" key="2">
    <citation type="submission" date="2021-05" db="EMBL/GenBank/DDBJ databases">
        <title>Molecular characterization for Shewanella algae harboring chromosomal blaOXA-55-like strains isolated from clinical and environment sample.</title>
        <authorList>
            <person name="Ohama Y."/>
            <person name="Aoki K."/>
            <person name="Harada S."/>
            <person name="Moriya K."/>
            <person name="Ishii Y."/>
            <person name="Tateda K."/>
        </authorList>
    </citation>
    <scope>NUCLEOTIDE SEQUENCE [LARGE SCALE GENOMIC DNA]</scope>
    <source>
        <strain evidence="1 4">MBTL60-118</strain>
    </source>
</reference>
<evidence type="ECO:0000313" key="1">
    <source>
        <dbReference type="EMBL" id="GIU42214.1"/>
    </source>
</evidence>
<dbReference type="EMBL" id="MCBT01000001">
    <property type="protein sequence ID" value="OEG75802.1"/>
    <property type="molecule type" value="Genomic_DNA"/>
</dbReference>
<dbReference type="Proteomes" id="UP000095230">
    <property type="component" value="Unassembled WGS sequence"/>
</dbReference>
<gene>
    <name evidence="2" type="ORF">BEL05_16395</name>
    <name evidence="1" type="ORF">TUM3794_25010</name>
</gene>